<keyword evidence="4" id="KW-0456">Lyase</keyword>
<evidence type="ECO:0000256" key="2">
    <source>
        <dbReference type="ARBA" id="ARBA00022723"/>
    </source>
</evidence>
<reference evidence="6" key="1">
    <citation type="journal article" date="2022" name="Int. J. Syst. Evol. Microbiol.">
        <title>Pseudomonas aegrilactucae sp. nov. and Pseudomonas morbosilactucae sp. nov., pathogens causing bacterial rot of lettuce in Japan.</title>
        <authorList>
            <person name="Sawada H."/>
            <person name="Fujikawa T."/>
            <person name="Satou M."/>
        </authorList>
    </citation>
    <scope>NUCLEOTIDE SEQUENCE</scope>
    <source>
        <strain evidence="6">0166_1</strain>
    </source>
</reference>
<evidence type="ECO:0000256" key="4">
    <source>
        <dbReference type="ARBA" id="ARBA00023239"/>
    </source>
</evidence>
<organism evidence="6 7">
    <name type="scientific">Capillimicrobium parvum</name>
    <dbReference type="NCBI Taxonomy" id="2884022"/>
    <lineage>
        <taxon>Bacteria</taxon>
        <taxon>Bacillati</taxon>
        <taxon>Actinomycetota</taxon>
        <taxon>Thermoleophilia</taxon>
        <taxon>Solirubrobacterales</taxon>
        <taxon>Capillimicrobiaceae</taxon>
        <taxon>Capillimicrobium</taxon>
    </lineage>
</organism>
<dbReference type="EMBL" id="CP087164">
    <property type="protein sequence ID" value="UGS36830.1"/>
    <property type="molecule type" value="Genomic_DNA"/>
</dbReference>
<evidence type="ECO:0000313" key="7">
    <source>
        <dbReference type="Proteomes" id="UP001162834"/>
    </source>
</evidence>
<dbReference type="InterPro" id="IPR011057">
    <property type="entry name" value="Mss4-like_sf"/>
</dbReference>
<name>A0A9E6XYJ2_9ACTN</name>
<keyword evidence="3" id="KW-0862">Zinc</keyword>
<gene>
    <name evidence="6" type="ORF">DSM104329_03241</name>
</gene>
<accession>A0A9E6XYJ2</accession>
<dbReference type="GO" id="GO:0016846">
    <property type="term" value="F:carbon-sulfur lyase activity"/>
    <property type="evidence" value="ECO:0007669"/>
    <property type="project" value="InterPro"/>
</dbReference>
<protein>
    <recommendedName>
        <fullName evidence="5">CENP-V/GFA domain-containing protein</fullName>
    </recommendedName>
</protein>
<dbReference type="GO" id="GO:0046872">
    <property type="term" value="F:metal ion binding"/>
    <property type="evidence" value="ECO:0007669"/>
    <property type="project" value="UniProtKB-KW"/>
</dbReference>
<dbReference type="RefSeq" id="WP_259310894.1">
    <property type="nucleotide sequence ID" value="NZ_CP087164.1"/>
</dbReference>
<dbReference type="PROSITE" id="PS51891">
    <property type="entry name" value="CENP_V_GFA"/>
    <property type="match status" value="1"/>
</dbReference>
<dbReference type="KEGG" id="sbae:DSM104329_03241"/>
<evidence type="ECO:0000259" key="5">
    <source>
        <dbReference type="PROSITE" id="PS51891"/>
    </source>
</evidence>
<evidence type="ECO:0000256" key="1">
    <source>
        <dbReference type="ARBA" id="ARBA00005495"/>
    </source>
</evidence>
<dbReference type="Pfam" id="PF04828">
    <property type="entry name" value="GFA"/>
    <property type="match status" value="1"/>
</dbReference>
<dbReference type="SUPFAM" id="SSF51316">
    <property type="entry name" value="Mss4-like"/>
    <property type="match status" value="1"/>
</dbReference>
<feature type="domain" description="CENP-V/GFA" evidence="5">
    <location>
        <begin position="8"/>
        <end position="114"/>
    </location>
</feature>
<keyword evidence="7" id="KW-1185">Reference proteome</keyword>
<evidence type="ECO:0000313" key="6">
    <source>
        <dbReference type="EMBL" id="UGS36830.1"/>
    </source>
</evidence>
<evidence type="ECO:0000256" key="3">
    <source>
        <dbReference type="ARBA" id="ARBA00022833"/>
    </source>
</evidence>
<comment type="similarity">
    <text evidence="1">Belongs to the Gfa family.</text>
</comment>
<dbReference type="PANTHER" id="PTHR33337:SF40">
    <property type="entry name" value="CENP-V_GFA DOMAIN-CONTAINING PROTEIN-RELATED"/>
    <property type="match status" value="1"/>
</dbReference>
<dbReference type="AlphaFoldDB" id="A0A9E6XYJ2"/>
<dbReference type="PANTHER" id="PTHR33337">
    <property type="entry name" value="GFA DOMAIN-CONTAINING PROTEIN"/>
    <property type="match status" value="1"/>
</dbReference>
<proteinExistence type="inferred from homology"/>
<dbReference type="Proteomes" id="UP001162834">
    <property type="component" value="Chromosome"/>
</dbReference>
<keyword evidence="2" id="KW-0479">Metal-binding</keyword>
<dbReference type="InterPro" id="IPR006913">
    <property type="entry name" value="CENP-V/GFA"/>
</dbReference>
<dbReference type="Gene3D" id="3.90.1590.10">
    <property type="entry name" value="glutathione-dependent formaldehyde- activating enzyme (gfa)"/>
    <property type="match status" value="1"/>
</dbReference>
<sequence length="140" mass="14926">MPSPETPLTGSCACGTLRIEITAPFLDAGYCHCTRCQRRSGVPWTMNGMVPAEALRVVAGAEAVRTWRPEGGFPKSFCGECGGHVFAGVPGGEGMAGVRFGALHGDPGIAPQWRQWVSSTPAWIEIPDDGLRRIDGSRWA</sequence>